<feature type="region of interest" description="Disordered" evidence="1">
    <location>
        <begin position="1"/>
        <end position="24"/>
    </location>
</feature>
<dbReference type="AlphaFoldDB" id="A0A8J4B9H5"/>
<evidence type="ECO:0000313" key="2">
    <source>
        <dbReference type="EMBL" id="GIL54284.1"/>
    </source>
</evidence>
<proteinExistence type="predicted"/>
<organism evidence="2 3">
    <name type="scientific">Volvox africanus</name>
    <dbReference type="NCBI Taxonomy" id="51714"/>
    <lineage>
        <taxon>Eukaryota</taxon>
        <taxon>Viridiplantae</taxon>
        <taxon>Chlorophyta</taxon>
        <taxon>core chlorophytes</taxon>
        <taxon>Chlorophyceae</taxon>
        <taxon>CS clade</taxon>
        <taxon>Chlamydomonadales</taxon>
        <taxon>Volvocaceae</taxon>
        <taxon>Volvox</taxon>
    </lineage>
</organism>
<dbReference type="Proteomes" id="UP000747399">
    <property type="component" value="Unassembled WGS sequence"/>
</dbReference>
<reference evidence="2" key="1">
    <citation type="journal article" date="2021" name="Proc. Natl. Acad. Sci. U.S.A.">
        <title>Three genomes in the algal genus Volvox reveal the fate of a haploid sex-determining region after a transition to homothallism.</title>
        <authorList>
            <person name="Yamamoto K."/>
            <person name="Hamaji T."/>
            <person name="Kawai-Toyooka H."/>
            <person name="Matsuzaki R."/>
            <person name="Takahashi F."/>
            <person name="Nishimura Y."/>
            <person name="Kawachi M."/>
            <person name="Noguchi H."/>
            <person name="Minakuchi Y."/>
            <person name="Umen J.G."/>
            <person name="Toyoda A."/>
            <person name="Nozaki H."/>
        </authorList>
    </citation>
    <scope>NUCLEOTIDE SEQUENCE</scope>
    <source>
        <strain evidence="2">NIES-3780</strain>
    </source>
</reference>
<evidence type="ECO:0000313" key="3">
    <source>
        <dbReference type="Proteomes" id="UP000747399"/>
    </source>
</evidence>
<gene>
    <name evidence="2" type="ORF">Vafri_9858</name>
</gene>
<evidence type="ECO:0000256" key="1">
    <source>
        <dbReference type="SAM" id="MobiDB-lite"/>
    </source>
</evidence>
<comment type="caution">
    <text evidence="2">The sequence shown here is derived from an EMBL/GenBank/DDBJ whole genome shotgun (WGS) entry which is preliminary data.</text>
</comment>
<feature type="region of interest" description="Disordered" evidence="1">
    <location>
        <begin position="99"/>
        <end position="138"/>
    </location>
</feature>
<sequence length="199" mass="20779">MRKGVYNPSENSGPFATHMGLTSNAPAVTNRESAETHALADTLALQLAETDDCSLEPLAAASGVRRDKSSAVTRCTDPIGEVHFCPNLGDPSTVPGKGNFLVGVSKSGSSGGVVDDRGDGDGDDDGSDSGSELYSSRRLEDYRNTEVAGLAVGPLLAARVPGDSYSGVPAEQHGVDVRQLQQLVTPVEPPIHGSWRHCH</sequence>
<keyword evidence="3" id="KW-1185">Reference proteome</keyword>
<accession>A0A8J4B9H5</accession>
<feature type="compositionally biased region" description="Polar residues" evidence="1">
    <location>
        <begin position="8"/>
        <end position="24"/>
    </location>
</feature>
<dbReference type="EMBL" id="BNCO01000017">
    <property type="protein sequence ID" value="GIL54284.1"/>
    <property type="molecule type" value="Genomic_DNA"/>
</dbReference>
<name>A0A8J4B9H5_9CHLO</name>
<protein>
    <submittedName>
        <fullName evidence="2">Uncharacterized protein</fullName>
    </submittedName>
</protein>